<accession>A0ACB8TGU0</accession>
<evidence type="ECO:0000313" key="1">
    <source>
        <dbReference type="EMBL" id="KAI0067649.1"/>
    </source>
</evidence>
<sequence>MADIQQCLFVVTGGNGFIGSHVAAQLTARGHLVRVVDITARRESFEESICAEEMIGNLCDQAFCDRAVRGAHTVLHFAATMGGMGTIHSENNSIIYEQNHTMTQHLLAASLDAGVTRFFYASSACVYPEGLQDDASRDVSLKEEDVWAQPPPNPQGLYGLEKLNSELLVLQSKLAIDVRIARFHNVYGPRGAWMNGREKVPAALIRKALAAKLLGRDRAVMEIWGDGNQRRSFVFIDDCVEAVLRLLDSNHVEPLNIGSDEAVTVSELARLTLQAADLDVSDVDFRYDSTKPVGVSARNSNNDTVSRVLSWKPCTTLESGIMQTTAWIADEMKKAMDGLDEPQRIAYLEGLQRSKVVNLKKEWITFAVLLPITSRGTSSPQDCLINLRAFARSLHRTTYRDTHVLGDTRYQVKIYLAIDEDDGFLAGADENKAAVLLREEGFSSVVTHYYAFPKGHVCRLWAASARKAWEDACDYFVLLGDDVQLHDEGWMRDTVAAFADLALEKSVPEGFGCVTFTDVSFPGMPTFPIVSRVHMNIFEGKVVPASFINQDGDPFLFQLYRRWSCSRMFSSRISNAVGGSGDARYNKQHAVEWTLGTLDKASNTVERWLQASGCAAKRELTLDVIIPCYRVDLRYLDPILSLVPSKTCSVMFIVIVDDPSSHSITELQHRYGARVEVRIRVNSENLGASASRNRGLSESAAEWAYFLDDDVSPQPDLLVEAERAIRSHPEAAGFVGNALFPPATNVFTSAVHLAGVTYFWDIAAKISHDVPWGVTANLIARRNIPDGVRFDLQFPKTGGGEDIDFCRRKREYALQNGGGTFVAAPRAVVTHPWWNNGRRSYWRFYKWSKGDGGLIKKYSTLSYRDRAPNSAELILANAALLLYGLIFPGKIWVLPFAGCMAISIIAANVLHDMYRHLWRDVARTRDIHSSLGGAWWVAAVVESSLIRMFSEWGRVIGFLERREYWSLGYRFNWFAGRAGSGPVDEERMNSVQRFLLVVVFFRVLILFFVTV</sequence>
<dbReference type="Proteomes" id="UP000814140">
    <property type="component" value="Unassembled WGS sequence"/>
</dbReference>
<organism evidence="1 2">
    <name type="scientific">Artomyces pyxidatus</name>
    <dbReference type="NCBI Taxonomy" id="48021"/>
    <lineage>
        <taxon>Eukaryota</taxon>
        <taxon>Fungi</taxon>
        <taxon>Dikarya</taxon>
        <taxon>Basidiomycota</taxon>
        <taxon>Agaricomycotina</taxon>
        <taxon>Agaricomycetes</taxon>
        <taxon>Russulales</taxon>
        <taxon>Auriscalpiaceae</taxon>
        <taxon>Artomyces</taxon>
    </lineage>
</organism>
<keyword evidence="2" id="KW-1185">Reference proteome</keyword>
<gene>
    <name evidence="1" type="ORF">BV25DRAFT_1819045</name>
</gene>
<name>A0ACB8TGU0_9AGAM</name>
<reference evidence="1" key="1">
    <citation type="submission" date="2021-03" db="EMBL/GenBank/DDBJ databases">
        <authorList>
            <consortium name="DOE Joint Genome Institute"/>
            <person name="Ahrendt S."/>
            <person name="Looney B.P."/>
            <person name="Miyauchi S."/>
            <person name="Morin E."/>
            <person name="Drula E."/>
            <person name="Courty P.E."/>
            <person name="Chicoki N."/>
            <person name="Fauchery L."/>
            <person name="Kohler A."/>
            <person name="Kuo A."/>
            <person name="Labutti K."/>
            <person name="Pangilinan J."/>
            <person name="Lipzen A."/>
            <person name="Riley R."/>
            <person name="Andreopoulos W."/>
            <person name="He G."/>
            <person name="Johnson J."/>
            <person name="Barry K.W."/>
            <person name="Grigoriev I.V."/>
            <person name="Nagy L."/>
            <person name="Hibbett D."/>
            <person name="Henrissat B."/>
            <person name="Matheny P.B."/>
            <person name="Labbe J."/>
            <person name="Martin F."/>
        </authorList>
    </citation>
    <scope>NUCLEOTIDE SEQUENCE</scope>
    <source>
        <strain evidence="1">HHB10654</strain>
    </source>
</reference>
<protein>
    <submittedName>
        <fullName evidence="1">Glycosyltransferase family 2 protein</fullName>
    </submittedName>
</protein>
<dbReference type="EMBL" id="MU277189">
    <property type="protein sequence ID" value="KAI0067649.1"/>
    <property type="molecule type" value="Genomic_DNA"/>
</dbReference>
<evidence type="ECO:0000313" key="2">
    <source>
        <dbReference type="Proteomes" id="UP000814140"/>
    </source>
</evidence>
<comment type="caution">
    <text evidence="1">The sequence shown here is derived from an EMBL/GenBank/DDBJ whole genome shotgun (WGS) entry which is preliminary data.</text>
</comment>
<reference evidence="1" key="2">
    <citation type="journal article" date="2022" name="New Phytol.">
        <title>Evolutionary transition to the ectomycorrhizal habit in the genomes of a hyperdiverse lineage of mushroom-forming fungi.</title>
        <authorList>
            <person name="Looney B."/>
            <person name="Miyauchi S."/>
            <person name="Morin E."/>
            <person name="Drula E."/>
            <person name="Courty P.E."/>
            <person name="Kohler A."/>
            <person name="Kuo A."/>
            <person name="LaButti K."/>
            <person name="Pangilinan J."/>
            <person name="Lipzen A."/>
            <person name="Riley R."/>
            <person name="Andreopoulos W."/>
            <person name="He G."/>
            <person name="Johnson J."/>
            <person name="Nolan M."/>
            <person name="Tritt A."/>
            <person name="Barry K.W."/>
            <person name="Grigoriev I.V."/>
            <person name="Nagy L.G."/>
            <person name="Hibbett D."/>
            <person name="Henrissat B."/>
            <person name="Matheny P.B."/>
            <person name="Labbe J."/>
            <person name="Martin F.M."/>
        </authorList>
    </citation>
    <scope>NUCLEOTIDE SEQUENCE</scope>
    <source>
        <strain evidence="1">HHB10654</strain>
    </source>
</reference>
<proteinExistence type="predicted"/>